<accession>A0A1H0HE66</accession>
<dbReference type="NCBIfam" id="NF002545">
    <property type="entry name" value="PRK02101.2-3"/>
    <property type="match status" value="1"/>
</dbReference>
<dbReference type="InterPro" id="IPR005583">
    <property type="entry name" value="YaaA"/>
</dbReference>
<dbReference type="STRING" id="1005944.SAMN05192576_3551"/>
<dbReference type="GO" id="GO:0033194">
    <property type="term" value="P:response to hydroperoxide"/>
    <property type="evidence" value="ECO:0007669"/>
    <property type="project" value="TreeGrafter"/>
</dbReference>
<dbReference type="EMBL" id="FNIC01000006">
    <property type="protein sequence ID" value="SDO17334.1"/>
    <property type="molecule type" value="Genomic_DNA"/>
</dbReference>
<name>A0A1H0HE66_9ACTN</name>
<organism evidence="1 2">
    <name type="scientific">Nocardioides szechwanensis</name>
    <dbReference type="NCBI Taxonomy" id="1005944"/>
    <lineage>
        <taxon>Bacteria</taxon>
        <taxon>Bacillati</taxon>
        <taxon>Actinomycetota</taxon>
        <taxon>Actinomycetes</taxon>
        <taxon>Propionibacteriales</taxon>
        <taxon>Nocardioidaceae</taxon>
        <taxon>Nocardioides</taxon>
    </lineage>
</organism>
<sequence length="262" mass="28037">MLILLPPSEGKTAPRRGKPLDLATLTSPVLTPAREQVIAALVELCEGDPMVAAKTLGVPKTQLDLVQLNAALREAPTARADRVYSGVLYEALDLAEASSAARRRATSRVAVMSSVFGMVRPTDRIPAYRLSGDARLPGLPGVGGVAAHWREHLGPAVSDALGGGLLVDLRSGTYAAFWRPPAELARRVATVRVLHESDGKRQVVSHFNKATKGRIVRALLEDGRDPRSPARLAETMRDLGWVVEVGEPTPKGTQLDVVVSEI</sequence>
<dbReference type="Proteomes" id="UP000199004">
    <property type="component" value="Unassembled WGS sequence"/>
</dbReference>
<dbReference type="Pfam" id="PF03883">
    <property type="entry name" value="H2O2_YaaD"/>
    <property type="match status" value="1"/>
</dbReference>
<dbReference type="GO" id="GO:0005829">
    <property type="term" value="C:cytosol"/>
    <property type="evidence" value="ECO:0007669"/>
    <property type="project" value="TreeGrafter"/>
</dbReference>
<dbReference type="AlphaFoldDB" id="A0A1H0HE66"/>
<dbReference type="PANTHER" id="PTHR30283:SF4">
    <property type="entry name" value="PEROXIDE STRESS RESISTANCE PROTEIN YAAA"/>
    <property type="match status" value="1"/>
</dbReference>
<dbReference type="RefSeq" id="WP_091026133.1">
    <property type="nucleotide sequence ID" value="NZ_BKAE01000008.1"/>
</dbReference>
<evidence type="ECO:0000313" key="2">
    <source>
        <dbReference type="Proteomes" id="UP000199004"/>
    </source>
</evidence>
<evidence type="ECO:0000313" key="1">
    <source>
        <dbReference type="EMBL" id="SDO17334.1"/>
    </source>
</evidence>
<protein>
    <submittedName>
        <fullName evidence="1">Uncharacterized protein</fullName>
    </submittedName>
</protein>
<dbReference type="PANTHER" id="PTHR30283">
    <property type="entry name" value="PEROXIDE STRESS RESPONSE PROTEIN YAAA"/>
    <property type="match status" value="1"/>
</dbReference>
<dbReference type="OrthoDB" id="3210767at2"/>
<gene>
    <name evidence="1" type="ORF">SAMN05192576_3551</name>
</gene>
<keyword evidence="2" id="KW-1185">Reference proteome</keyword>
<proteinExistence type="predicted"/>
<reference evidence="1 2" key="1">
    <citation type="submission" date="2016-10" db="EMBL/GenBank/DDBJ databases">
        <authorList>
            <person name="de Groot N.N."/>
        </authorList>
    </citation>
    <scope>NUCLEOTIDE SEQUENCE [LARGE SCALE GENOMIC DNA]</scope>
    <source>
        <strain evidence="1 2">CGMCC 1.11147</strain>
    </source>
</reference>